<comment type="caution">
    <text evidence="1">The sequence shown here is derived from an EMBL/GenBank/DDBJ whole genome shotgun (WGS) entry which is preliminary data.</text>
</comment>
<protein>
    <submittedName>
        <fullName evidence="1">DsrE family protein</fullName>
    </submittedName>
</protein>
<reference evidence="1 2" key="1">
    <citation type="journal article" date="2020" name="Front. Plant Sci.">
        <title>Isolation of Rhizosphere Bacteria That Improve Quality and Water Stress Tolerance in Greenhouse Ornamentals.</title>
        <authorList>
            <person name="Nordstedt N.P."/>
            <person name="Jones M.L."/>
        </authorList>
    </citation>
    <scope>NUCLEOTIDE SEQUENCE [LARGE SCALE GENOMIC DNA]</scope>
    <source>
        <strain evidence="1 2">C6C2</strain>
    </source>
</reference>
<dbReference type="InterPro" id="IPR027396">
    <property type="entry name" value="DsrEFH-like"/>
</dbReference>
<dbReference type="RefSeq" id="WP_079218161.1">
    <property type="nucleotide sequence ID" value="NZ_CP018845.1"/>
</dbReference>
<dbReference type="EMBL" id="JABFMT010000017">
    <property type="protein sequence ID" value="NUU03157.1"/>
    <property type="molecule type" value="Genomic_DNA"/>
</dbReference>
<gene>
    <name evidence="1" type="ORF">HNO84_16245</name>
</gene>
<dbReference type="Pfam" id="PF02635">
    <property type="entry name" value="DsrE"/>
    <property type="match status" value="1"/>
</dbReference>
<sequence length="123" mass="12742">MKVAIFALSDPASGEEALGRLFNALATAYDFKQRNVEVAIYFQGTGTRWAGVVGKPDHPVHGLFKAVEDKVAGVSAGCAAVFGAHDDAVKNGFDLISGNNVPGTAGLPSIGELMADGFTVLTF</sequence>
<evidence type="ECO:0000313" key="2">
    <source>
        <dbReference type="Proteomes" id="UP000536746"/>
    </source>
</evidence>
<dbReference type="InterPro" id="IPR003787">
    <property type="entry name" value="Sulphur_relay_DsrE/F-like"/>
</dbReference>
<dbReference type="SUPFAM" id="SSF75169">
    <property type="entry name" value="DsrEFH-like"/>
    <property type="match status" value="1"/>
</dbReference>
<organism evidence="1 2">
    <name type="scientific">Herbaspirillum robiniae</name>
    <dbReference type="NCBI Taxonomy" id="2014887"/>
    <lineage>
        <taxon>Bacteria</taxon>
        <taxon>Pseudomonadati</taxon>
        <taxon>Pseudomonadota</taxon>
        <taxon>Betaproteobacteria</taxon>
        <taxon>Burkholderiales</taxon>
        <taxon>Oxalobacteraceae</taxon>
        <taxon>Herbaspirillum</taxon>
    </lineage>
</organism>
<evidence type="ECO:0000313" key="1">
    <source>
        <dbReference type="EMBL" id="NUU03157.1"/>
    </source>
</evidence>
<accession>A0ABX2LXD8</accession>
<name>A0ABX2LXD8_9BURK</name>
<dbReference type="Proteomes" id="UP000536746">
    <property type="component" value="Unassembled WGS sequence"/>
</dbReference>
<keyword evidence="2" id="KW-1185">Reference proteome</keyword>
<proteinExistence type="predicted"/>